<comment type="cofactor">
    <cofactor evidence="8">
        <name>Mg(2+)</name>
        <dbReference type="ChEBI" id="CHEBI:18420"/>
    </cofactor>
</comment>
<dbReference type="EC" id="2.7.7.77" evidence="8"/>
<evidence type="ECO:0000256" key="3">
    <source>
        <dbReference type="ARBA" id="ARBA00022723"/>
    </source>
</evidence>
<feature type="domain" description="MobA-like NTP transferase" evidence="9">
    <location>
        <begin position="5"/>
        <end position="164"/>
    </location>
</feature>
<comment type="domain">
    <text evidence="8">The N-terminal domain determines nucleotide recognition and specific binding, while the C-terminal domain determines the specific binding to the target protein.</text>
</comment>
<dbReference type="HAMAP" id="MF_00316">
    <property type="entry name" value="MobA"/>
    <property type="match status" value="1"/>
</dbReference>
<keyword evidence="11" id="KW-1185">Reference proteome</keyword>
<dbReference type="CDD" id="cd02503">
    <property type="entry name" value="MobA"/>
    <property type="match status" value="1"/>
</dbReference>
<dbReference type="GO" id="GO:0005737">
    <property type="term" value="C:cytoplasm"/>
    <property type="evidence" value="ECO:0007669"/>
    <property type="project" value="UniProtKB-SubCell"/>
</dbReference>
<dbReference type="Pfam" id="PF12804">
    <property type="entry name" value="NTP_transf_3"/>
    <property type="match status" value="1"/>
</dbReference>
<feature type="binding site" evidence="8">
    <location>
        <position position="21"/>
    </location>
    <ligand>
        <name>GTP</name>
        <dbReference type="ChEBI" id="CHEBI:37565"/>
    </ligand>
</feature>
<feature type="binding site" evidence="8">
    <location>
        <position position="101"/>
    </location>
    <ligand>
        <name>Mg(2+)</name>
        <dbReference type="ChEBI" id="CHEBI:18420"/>
    </ligand>
</feature>
<comment type="caution">
    <text evidence="10">The sequence shown here is derived from an EMBL/GenBank/DDBJ whole genome shotgun (WGS) entry which is preliminary data.</text>
</comment>
<dbReference type="GO" id="GO:0005525">
    <property type="term" value="F:GTP binding"/>
    <property type="evidence" value="ECO:0007669"/>
    <property type="project" value="UniProtKB-UniRule"/>
</dbReference>
<keyword evidence="10" id="KW-0548">Nucleotidyltransferase</keyword>
<keyword evidence="3 8" id="KW-0479">Metal-binding</keyword>
<evidence type="ECO:0000313" key="10">
    <source>
        <dbReference type="EMBL" id="TVY05538.1"/>
    </source>
</evidence>
<reference evidence="10 11" key="1">
    <citation type="submission" date="2019-07" db="EMBL/GenBank/DDBJ databases">
        <authorList>
            <person name="Kim J."/>
        </authorList>
    </citation>
    <scope>NUCLEOTIDE SEQUENCE [LARGE SCALE GENOMIC DNA]</scope>
    <source>
        <strain evidence="10 11">JC52</strain>
    </source>
</reference>
<comment type="similarity">
    <text evidence="8">Belongs to the MobA family.</text>
</comment>
<keyword evidence="6 8" id="KW-0342">GTP-binding</keyword>
<dbReference type="GO" id="GO:0046872">
    <property type="term" value="F:metal ion binding"/>
    <property type="evidence" value="ECO:0007669"/>
    <property type="project" value="UniProtKB-KW"/>
</dbReference>
<evidence type="ECO:0000256" key="6">
    <source>
        <dbReference type="ARBA" id="ARBA00023134"/>
    </source>
</evidence>
<keyword evidence="7 8" id="KW-0501">Molybdenum cofactor biosynthesis</keyword>
<dbReference type="OrthoDB" id="9788394at2"/>
<evidence type="ECO:0000256" key="7">
    <source>
        <dbReference type="ARBA" id="ARBA00023150"/>
    </source>
</evidence>
<protein>
    <recommendedName>
        <fullName evidence="8">Probable molybdenum cofactor guanylyltransferase</fullName>
        <shortName evidence="8">MoCo guanylyltransferase</shortName>
        <ecNumber evidence="8">2.7.7.77</ecNumber>
    </recommendedName>
    <alternativeName>
        <fullName evidence="8">GTP:molybdopterin guanylyltransferase</fullName>
    </alternativeName>
    <alternativeName>
        <fullName evidence="8">Mo-MPT guanylyltransferase</fullName>
    </alternativeName>
    <alternativeName>
        <fullName evidence="8">Molybdopterin guanylyltransferase</fullName>
    </alternativeName>
    <alternativeName>
        <fullName evidence="8">Molybdopterin-guanine dinucleotide synthase</fullName>
        <shortName evidence="8">MGD synthase</shortName>
    </alternativeName>
</protein>
<dbReference type="SUPFAM" id="SSF53448">
    <property type="entry name" value="Nucleotide-diphospho-sugar transferases"/>
    <property type="match status" value="1"/>
</dbReference>
<comment type="subcellular location">
    <subcellularLocation>
        <location evidence="8">Cytoplasm</location>
    </subcellularLocation>
</comment>
<dbReference type="InterPro" id="IPR013482">
    <property type="entry name" value="Molybde_CF_guanTrfase"/>
</dbReference>
<keyword evidence="2 8" id="KW-0808">Transferase</keyword>
<keyword evidence="5 8" id="KW-0460">Magnesium</keyword>
<keyword evidence="1 8" id="KW-0963">Cytoplasm</keyword>
<dbReference type="RefSeq" id="WP_144853948.1">
    <property type="nucleotide sequence ID" value="NZ_VNJI01000056.1"/>
</dbReference>
<organism evidence="10 11">
    <name type="scientific">Paenibacillus cremeus</name>
    <dbReference type="NCBI Taxonomy" id="2163881"/>
    <lineage>
        <taxon>Bacteria</taxon>
        <taxon>Bacillati</taxon>
        <taxon>Bacillota</taxon>
        <taxon>Bacilli</taxon>
        <taxon>Bacillales</taxon>
        <taxon>Paenibacillaceae</taxon>
        <taxon>Paenibacillus</taxon>
    </lineage>
</organism>
<comment type="catalytic activity">
    <reaction evidence="8">
        <text>Mo-molybdopterin + GTP + H(+) = Mo-molybdopterin guanine dinucleotide + diphosphate</text>
        <dbReference type="Rhea" id="RHEA:34243"/>
        <dbReference type="ChEBI" id="CHEBI:15378"/>
        <dbReference type="ChEBI" id="CHEBI:33019"/>
        <dbReference type="ChEBI" id="CHEBI:37565"/>
        <dbReference type="ChEBI" id="CHEBI:71302"/>
        <dbReference type="ChEBI" id="CHEBI:71310"/>
        <dbReference type="EC" id="2.7.7.77"/>
    </reaction>
</comment>
<comment type="caution">
    <text evidence="8">Lacks conserved residue(s) required for the propagation of feature annotation.</text>
</comment>
<evidence type="ECO:0000259" key="9">
    <source>
        <dbReference type="Pfam" id="PF12804"/>
    </source>
</evidence>
<evidence type="ECO:0000256" key="2">
    <source>
        <dbReference type="ARBA" id="ARBA00022679"/>
    </source>
</evidence>
<evidence type="ECO:0000256" key="1">
    <source>
        <dbReference type="ARBA" id="ARBA00022490"/>
    </source>
</evidence>
<comment type="function">
    <text evidence="8">Transfers a GMP moiety from GTP to Mo-molybdopterin (Mo-MPT) cofactor (Moco or molybdenum cofactor) to form Mo-molybdopterin guanine dinucleotide (Mo-MGD) cofactor.</text>
</comment>
<evidence type="ECO:0000313" key="11">
    <source>
        <dbReference type="Proteomes" id="UP000317036"/>
    </source>
</evidence>
<feature type="binding site" evidence="8">
    <location>
        <begin position="8"/>
        <end position="10"/>
    </location>
    <ligand>
        <name>GTP</name>
        <dbReference type="ChEBI" id="CHEBI:37565"/>
    </ligand>
</feature>
<feature type="binding site" evidence="8">
    <location>
        <position position="101"/>
    </location>
    <ligand>
        <name>GTP</name>
        <dbReference type="ChEBI" id="CHEBI:37565"/>
    </ligand>
</feature>
<dbReference type="EMBL" id="VNJI01000056">
    <property type="protein sequence ID" value="TVY05538.1"/>
    <property type="molecule type" value="Genomic_DNA"/>
</dbReference>
<dbReference type="PANTHER" id="PTHR19136">
    <property type="entry name" value="MOLYBDENUM COFACTOR GUANYLYLTRANSFERASE"/>
    <property type="match status" value="1"/>
</dbReference>
<proteinExistence type="inferred from homology"/>
<name>A0A559K083_9BACL</name>
<evidence type="ECO:0000256" key="8">
    <source>
        <dbReference type="HAMAP-Rule" id="MF_00316"/>
    </source>
</evidence>
<dbReference type="GO" id="GO:0006777">
    <property type="term" value="P:Mo-molybdopterin cofactor biosynthetic process"/>
    <property type="evidence" value="ECO:0007669"/>
    <property type="project" value="UniProtKB-KW"/>
</dbReference>
<evidence type="ECO:0000256" key="5">
    <source>
        <dbReference type="ARBA" id="ARBA00022842"/>
    </source>
</evidence>
<dbReference type="GO" id="GO:0061603">
    <property type="term" value="F:molybdenum cofactor guanylyltransferase activity"/>
    <property type="evidence" value="ECO:0007669"/>
    <property type="project" value="UniProtKB-EC"/>
</dbReference>
<keyword evidence="4 8" id="KW-0547">Nucleotide-binding</keyword>
<dbReference type="Proteomes" id="UP000317036">
    <property type="component" value="Unassembled WGS sequence"/>
</dbReference>
<gene>
    <name evidence="8" type="primary">mobA</name>
    <name evidence="10" type="ORF">FPZ49_29580</name>
</gene>
<evidence type="ECO:0000256" key="4">
    <source>
        <dbReference type="ARBA" id="ARBA00022741"/>
    </source>
</evidence>
<dbReference type="PANTHER" id="PTHR19136:SF81">
    <property type="entry name" value="MOLYBDENUM COFACTOR GUANYLYLTRANSFERASE"/>
    <property type="match status" value="1"/>
</dbReference>
<sequence>MRLAGVILAGGMNRRMGGRRKALLTLDGRTFLGRQLEELAMLCEERILVTNEPEAYGDALRDVPGEVRVVRDLQPGKGPLAGLQTAMSVVESDVLWVVGCDMPHISAPVAAALARLLTAEEADAVIARLGGRLHPLHGVYHRRCLPLVEAMLVAGDYRVMRLFDRIRWLEVDETWLEREGLRGAVSFCQNINDPDDYEALLGHRS</sequence>
<dbReference type="Gene3D" id="3.90.550.10">
    <property type="entry name" value="Spore Coat Polysaccharide Biosynthesis Protein SpsA, Chain A"/>
    <property type="match status" value="1"/>
</dbReference>
<dbReference type="InterPro" id="IPR025877">
    <property type="entry name" value="MobA-like_NTP_Trfase"/>
</dbReference>
<feature type="binding site" evidence="8">
    <location>
        <position position="72"/>
    </location>
    <ligand>
        <name>GTP</name>
        <dbReference type="ChEBI" id="CHEBI:37565"/>
    </ligand>
</feature>
<dbReference type="InterPro" id="IPR029044">
    <property type="entry name" value="Nucleotide-diphossugar_trans"/>
</dbReference>
<accession>A0A559K083</accession>
<dbReference type="AlphaFoldDB" id="A0A559K083"/>